<feature type="domain" description="Glucose-methanol-choline oxidoreductase N-terminal" evidence="8">
    <location>
        <begin position="271"/>
        <end position="285"/>
    </location>
</feature>
<comment type="similarity">
    <text evidence="2 5">Belongs to the GMC oxidoreductase family.</text>
</comment>
<evidence type="ECO:0000256" key="3">
    <source>
        <dbReference type="ARBA" id="ARBA00022630"/>
    </source>
</evidence>
<dbReference type="Pfam" id="PF00732">
    <property type="entry name" value="GMC_oxred_N"/>
    <property type="match status" value="1"/>
</dbReference>
<evidence type="ECO:0000256" key="6">
    <source>
        <dbReference type="SAM" id="MobiDB-lite"/>
    </source>
</evidence>
<sequence>MTQTQTQTQTQFDYIVIGGGSAGCAVAGRLAQGSDYSIALLEAGANDHVKSVTTPLGVIVNARKANARNYGYRTKPQPNLDNRRGQQPRGRGLGGSSSINGMVYIRGVPSDYDRWAADGCDGWSWQDVLPYFRRSECNDRVGGRKDDPLHGGSGPLAVTDLRTPSPYSRYFIEAAQAAGHPYNHDFNGQTQEGVGYYQVTQRNGERWNAARAYLHRGDPTVNARQPNLHVLTDTQAMRIVFEGKRAVGVVVRRGDTEVTLRASREVIVSSGAFGSPQLLMVSGVGPADHLRQFGIDVVADAPGVGQNLQEHADVLLYQAKVPTTDLIGLSVRGGLRMWREFRRYKRERAGMLSGNLSEAGGFFKSRPDLAAPDLQAHFITAAVTRPIGYGHGYSCHMCILRPHSRGQVRLRSADVREAPEIDLNMLSDPRDMESLVGGVRILKRIFDQPVLSRFGGKSGDPDLRADGSDDEAIRALIRRRADTAYHPVGTCRMGGDAGSVVDPQLRVRGVEGLRVVDASVMPTLIGGNTNAPAMMIGEKAADMILGRPAAPLGSPVKGANA</sequence>
<keyword evidence="4 5" id="KW-0274">FAD</keyword>
<proteinExistence type="inferred from homology"/>
<dbReference type="PROSITE" id="PS00624">
    <property type="entry name" value="GMC_OXRED_2"/>
    <property type="match status" value="1"/>
</dbReference>
<evidence type="ECO:0000313" key="9">
    <source>
        <dbReference type="EMBL" id="CAG2156483.1"/>
    </source>
</evidence>
<keyword evidence="3 5" id="KW-0285">Flavoprotein</keyword>
<keyword evidence="10" id="KW-1185">Reference proteome</keyword>
<dbReference type="EC" id="1.1.99.-" evidence="9"/>
<evidence type="ECO:0000256" key="1">
    <source>
        <dbReference type="ARBA" id="ARBA00001974"/>
    </source>
</evidence>
<dbReference type="PANTHER" id="PTHR11552">
    <property type="entry name" value="GLUCOSE-METHANOL-CHOLINE GMC OXIDOREDUCTASE"/>
    <property type="match status" value="1"/>
</dbReference>
<dbReference type="InterPro" id="IPR036188">
    <property type="entry name" value="FAD/NAD-bd_sf"/>
</dbReference>
<keyword evidence="9" id="KW-0560">Oxidoreductase</keyword>
<dbReference type="Pfam" id="PF05199">
    <property type="entry name" value="GMC_oxred_C"/>
    <property type="match status" value="1"/>
</dbReference>
<name>A0ABM8TNU2_9BURK</name>
<dbReference type="GO" id="GO:0016491">
    <property type="term" value="F:oxidoreductase activity"/>
    <property type="evidence" value="ECO:0007669"/>
    <property type="project" value="UniProtKB-KW"/>
</dbReference>
<accession>A0ABM8TNU2</accession>
<dbReference type="PROSITE" id="PS00623">
    <property type="entry name" value="GMC_OXRED_1"/>
    <property type="match status" value="1"/>
</dbReference>
<evidence type="ECO:0000256" key="5">
    <source>
        <dbReference type="RuleBase" id="RU003968"/>
    </source>
</evidence>
<comment type="cofactor">
    <cofactor evidence="1">
        <name>FAD</name>
        <dbReference type="ChEBI" id="CHEBI:57692"/>
    </cofactor>
</comment>
<dbReference type="Proteomes" id="UP000672657">
    <property type="component" value="Unassembled WGS sequence"/>
</dbReference>
<feature type="domain" description="Glucose-methanol-choline oxidoreductase N-terminal" evidence="7">
    <location>
        <begin position="90"/>
        <end position="113"/>
    </location>
</feature>
<dbReference type="Gene3D" id="3.50.50.60">
    <property type="entry name" value="FAD/NAD(P)-binding domain"/>
    <property type="match status" value="1"/>
</dbReference>
<dbReference type="InterPro" id="IPR000172">
    <property type="entry name" value="GMC_OxRdtase_N"/>
</dbReference>
<comment type="caution">
    <text evidence="9">The sequence shown here is derived from an EMBL/GenBank/DDBJ whole genome shotgun (WGS) entry which is preliminary data.</text>
</comment>
<evidence type="ECO:0000256" key="2">
    <source>
        <dbReference type="ARBA" id="ARBA00010790"/>
    </source>
</evidence>
<evidence type="ECO:0000259" key="8">
    <source>
        <dbReference type="PROSITE" id="PS00624"/>
    </source>
</evidence>
<evidence type="ECO:0000313" key="10">
    <source>
        <dbReference type="Proteomes" id="UP000672657"/>
    </source>
</evidence>
<protein>
    <submittedName>
        <fullName evidence="9">Alcohol dehydrogenase [acceptor]</fullName>
        <ecNumber evidence="9">1.1.99.-</ecNumber>
    </submittedName>
</protein>
<dbReference type="RefSeq" id="WP_211956159.1">
    <property type="nucleotide sequence ID" value="NZ_CAJPVI010000037.1"/>
</dbReference>
<dbReference type="InterPro" id="IPR012132">
    <property type="entry name" value="GMC_OxRdtase"/>
</dbReference>
<dbReference type="SUPFAM" id="SSF54373">
    <property type="entry name" value="FAD-linked reductases, C-terminal domain"/>
    <property type="match status" value="1"/>
</dbReference>
<dbReference type="SUPFAM" id="SSF51905">
    <property type="entry name" value="FAD/NAD(P)-binding domain"/>
    <property type="match status" value="1"/>
</dbReference>
<reference evidence="9 10" key="1">
    <citation type="submission" date="2021-03" db="EMBL/GenBank/DDBJ databases">
        <authorList>
            <person name="Peeters C."/>
        </authorList>
    </citation>
    <scope>NUCLEOTIDE SEQUENCE [LARGE SCALE GENOMIC DNA]</scope>
    <source>
        <strain evidence="9 10">LMG 26411</strain>
    </source>
</reference>
<dbReference type="EMBL" id="CAJPVI010000037">
    <property type="protein sequence ID" value="CAG2156483.1"/>
    <property type="molecule type" value="Genomic_DNA"/>
</dbReference>
<dbReference type="PIRSF" id="PIRSF000137">
    <property type="entry name" value="Alcohol_oxidase"/>
    <property type="match status" value="1"/>
</dbReference>
<dbReference type="PANTHER" id="PTHR11552:SF147">
    <property type="entry name" value="CHOLINE DEHYDROGENASE, MITOCHONDRIAL"/>
    <property type="match status" value="1"/>
</dbReference>
<dbReference type="InterPro" id="IPR007867">
    <property type="entry name" value="GMC_OxRtase_C"/>
</dbReference>
<dbReference type="Gene3D" id="3.30.410.40">
    <property type="match status" value="1"/>
</dbReference>
<feature type="region of interest" description="Disordered" evidence="6">
    <location>
        <begin position="70"/>
        <end position="96"/>
    </location>
</feature>
<evidence type="ECO:0000256" key="4">
    <source>
        <dbReference type="ARBA" id="ARBA00022827"/>
    </source>
</evidence>
<evidence type="ECO:0000259" key="7">
    <source>
        <dbReference type="PROSITE" id="PS00623"/>
    </source>
</evidence>
<organism evidence="9 10">
    <name type="scientific">Cupriavidus numazuensis</name>
    <dbReference type="NCBI Taxonomy" id="221992"/>
    <lineage>
        <taxon>Bacteria</taxon>
        <taxon>Pseudomonadati</taxon>
        <taxon>Pseudomonadota</taxon>
        <taxon>Betaproteobacteria</taxon>
        <taxon>Burkholderiales</taxon>
        <taxon>Burkholderiaceae</taxon>
        <taxon>Cupriavidus</taxon>
    </lineage>
</organism>
<gene>
    <name evidence="9" type="primary">alkJ_11</name>
    <name evidence="9" type="ORF">LMG26411_05258</name>
</gene>